<accession>A0A223LE71</accession>
<dbReference type="GeneID" id="55604723"/>
<protein>
    <submittedName>
        <fullName evidence="1">Uncharacterized protein</fullName>
    </submittedName>
</protein>
<evidence type="ECO:0000313" key="2">
    <source>
        <dbReference type="Proteomes" id="UP000226092"/>
    </source>
</evidence>
<dbReference type="RefSeq" id="YP_009834656.1">
    <property type="nucleotide sequence ID" value="NC_048673.1"/>
</dbReference>
<dbReference type="Proteomes" id="UP000226092">
    <property type="component" value="Segment"/>
</dbReference>
<name>A0A223LE71_9CAUD</name>
<proteinExistence type="predicted"/>
<dbReference type="EMBL" id="MF448340">
    <property type="protein sequence ID" value="ASU00196.1"/>
    <property type="molecule type" value="Genomic_DNA"/>
</dbReference>
<keyword evidence="2" id="KW-1185">Reference proteome</keyword>
<organism evidence="1 2">
    <name type="scientific">Aeromonas phage AS-zj</name>
    <dbReference type="NCBI Taxonomy" id="2024208"/>
    <lineage>
        <taxon>Viruses</taxon>
        <taxon>Duplodnaviria</taxon>
        <taxon>Heunggongvirae</taxon>
        <taxon>Uroviricota</taxon>
        <taxon>Caudoviricetes</taxon>
        <taxon>Pantevenvirales</taxon>
        <taxon>Straboviridae</taxon>
        <taxon>Emmerichvirinae</taxon>
        <taxon>Ceceduovirus</taxon>
        <taxon>Ceceduovirus aszj</taxon>
    </lineage>
</organism>
<sequence>MGISRRSTAAYENFTIERIVFFQSLDSEGFDITDIFKSFSIYEGISQGLLKGTLEFVDFMNLINSINPRGDEKVQISFRSVHLNGVDAKTYSKIFKVTRYEDITNPNTQTQKFVRLHLVSEQDHKNEYSRISKSYKGTSIHAIVSDMLRVIGFTDETIFVEPTLYNRDIVIPNLTPISVINFLASSAQSSDVNSKGDSNFYFYEDVDGAKFRTGTSMMVGDPVVDLIFEATHDTTMYNKIIKMQRVKGYNIPEQYRNGGLGVNVHSMSLDKKLYTNNYQDYTSVKDVYPTLNPEPWFGGDIKPERNACVYFTTEDQMYKYINMGSNGNSLGIRATNRTSLNAKRMLIQVAGNSDLSCGQVVNIIAGDMNGEMTSKDAGRWLINSINHVCTQGSYIMNLELISDSDTRGKDIQ</sequence>
<evidence type="ECO:0000313" key="1">
    <source>
        <dbReference type="EMBL" id="ASU00196.1"/>
    </source>
</evidence>
<dbReference type="KEGG" id="vg:55604723"/>
<reference evidence="1 2" key="1">
    <citation type="submission" date="2017-07" db="EMBL/GenBank/DDBJ databases">
        <title>In vitro design and evaluation of phage cocktails against multidrug-resistant Aeromonas salmonicida.</title>
        <authorList>
            <person name="Chen L."/>
            <person name="Yuan S."/>
            <person name="Ma Y."/>
        </authorList>
    </citation>
    <scope>NUCLEOTIDE SEQUENCE [LARGE SCALE GENOMIC DNA]</scope>
</reference>